<reference evidence="3" key="1">
    <citation type="submission" date="2015-11" db="EMBL/GenBank/DDBJ databases">
        <title>Draft Genome Sequence of the Radioresistant Bacterium Deinococcus grandis, Isolated from Freshwater Fish in Japan.</title>
        <authorList>
            <person name="Satoh K."/>
            <person name="Onodera T."/>
            <person name="Omoso K."/>
            <person name="Takeda-Yano K."/>
            <person name="Katayama T."/>
            <person name="Oono Y."/>
            <person name="Narumi I."/>
        </authorList>
    </citation>
    <scope>NUCLEOTIDE SEQUENCE [LARGE SCALE GENOMIC DNA]</scope>
    <source>
        <strain evidence="3">ATCC 43672</strain>
    </source>
</reference>
<keyword evidence="1" id="KW-0812">Transmembrane</keyword>
<feature type="transmembrane region" description="Helical" evidence="1">
    <location>
        <begin position="34"/>
        <end position="60"/>
    </location>
</feature>
<dbReference type="AlphaFoldDB" id="A0A117DQ58"/>
<keyword evidence="3" id="KW-1185">Reference proteome</keyword>
<protein>
    <submittedName>
        <fullName evidence="2">Uncharacterized protein</fullName>
    </submittedName>
</protein>
<comment type="caution">
    <text evidence="2">The sequence shown here is derived from an EMBL/GenBank/DDBJ whole genome shotgun (WGS) entry which is preliminary data.</text>
</comment>
<sequence length="66" mass="6915">MNTLTPATTQLLASVAIAAAPLTLLGSAANHPHAGLITHLIYGLALIVALMLLIVAVLHVRRDLRQ</sequence>
<keyword evidence="1" id="KW-0472">Membrane</keyword>
<proteinExistence type="predicted"/>
<evidence type="ECO:0000313" key="3">
    <source>
        <dbReference type="Proteomes" id="UP000056209"/>
    </source>
</evidence>
<organism evidence="2 3">
    <name type="scientific">Deinococcus grandis</name>
    <dbReference type="NCBI Taxonomy" id="57498"/>
    <lineage>
        <taxon>Bacteria</taxon>
        <taxon>Thermotogati</taxon>
        <taxon>Deinococcota</taxon>
        <taxon>Deinococci</taxon>
        <taxon>Deinococcales</taxon>
        <taxon>Deinococcaceae</taxon>
        <taxon>Deinococcus</taxon>
    </lineage>
</organism>
<dbReference type="EMBL" id="BCMS01000001">
    <property type="protein sequence ID" value="GAQ20611.1"/>
    <property type="molecule type" value="Genomic_DNA"/>
</dbReference>
<accession>A0A117DQ58</accession>
<gene>
    <name evidence="2" type="ORF">DEIGR_100638</name>
</gene>
<evidence type="ECO:0000256" key="1">
    <source>
        <dbReference type="SAM" id="Phobius"/>
    </source>
</evidence>
<name>A0A117DQ58_9DEIO</name>
<dbReference type="OrthoDB" id="9957786at2"/>
<dbReference type="Proteomes" id="UP000056209">
    <property type="component" value="Unassembled WGS sequence"/>
</dbReference>
<evidence type="ECO:0000313" key="2">
    <source>
        <dbReference type="EMBL" id="GAQ20611.1"/>
    </source>
</evidence>
<keyword evidence="1" id="KW-1133">Transmembrane helix</keyword>
<dbReference type="RefSeq" id="WP_058975195.1">
    <property type="nucleotide sequence ID" value="NZ_BCMS01000001.1"/>
</dbReference>